<evidence type="ECO:0000313" key="2">
    <source>
        <dbReference type="Proteomes" id="UP000248882"/>
    </source>
</evidence>
<gene>
    <name evidence="1" type="ORF">LV85_02295</name>
</gene>
<name>A0A2W7QTN5_9BACT</name>
<protein>
    <submittedName>
        <fullName evidence="1">Uncharacterized protein</fullName>
    </submittedName>
</protein>
<dbReference type="Proteomes" id="UP000248882">
    <property type="component" value="Unassembled WGS sequence"/>
</dbReference>
<organism evidence="1 2">
    <name type="scientific">Algoriphagus chordae</name>
    <dbReference type="NCBI Taxonomy" id="237019"/>
    <lineage>
        <taxon>Bacteria</taxon>
        <taxon>Pseudomonadati</taxon>
        <taxon>Bacteroidota</taxon>
        <taxon>Cytophagia</taxon>
        <taxon>Cytophagales</taxon>
        <taxon>Cyclobacteriaceae</taxon>
        <taxon>Algoriphagus</taxon>
    </lineage>
</organism>
<dbReference type="EMBL" id="QKZT01000009">
    <property type="protein sequence ID" value="PZX51351.1"/>
    <property type="molecule type" value="Genomic_DNA"/>
</dbReference>
<evidence type="ECO:0000313" key="1">
    <source>
        <dbReference type="EMBL" id="PZX51351.1"/>
    </source>
</evidence>
<dbReference type="PROSITE" id="PS51257">
    <property type="entry name" value="PROKAR_LIPOPROTEIN"/>
    <property type="match status" value="1"/>
</dbReference>
<dbReference type="OrthoDB" id="1098690at2"/>
<sequence length="118" mass="13380">MKKSIYPILFCLLFSFACEEKDDPATVCGVSDPIESLPWLKQLVEEASTAGLAEYSYISKAKYNGHRVFYWGSCCPHCNWALVLLDCSGEKVNGDYTLSDLQEIEVIWHLENSQCNFN</sequence>
<dbReference type="RefSeq" id="WP_111319463.1">
    <property type="nucleotide sequence ID" value="NZ_QKZT01000009.1"/>
</dbReference>
<reference evidence="1 2" key="1">
    <citation type="submission" date="2018-06" db="EMBL/GenBank/DDBJ databases">
        <title>Genomic Encyclopedia of Archaeal and Bacterial Type Strains, Phase II (KMG-II): from individual species to whole genera.</title>
        <authorList>
            <person name="Goeker M."/>
        </authorList>
    </citation>
    <scope>NUCLEOTIDE SEQUENCE [LARGE SCALE GENOMIC DNA]</scope>
    <source>
        <strain evidence="1 2">DSM 19830</strain>
    </source>
</reference>
<accession>A0A2W7QTN5</accession>
<proteinExistence type="predicted"/>
<dbReference type="AlphaFoldDB" id="A0A2W7QTN5"/>
<keyword evidence="2" id="KW-1185">Reference proteome</keyword>
<comment type="caution">
    <text evidence="1">The sequence shown here is derived from an EMBL/GenBank/DDBJ whole genome shotgun (WGS) entry which is preliminary data.</text>
</comment>